<dbReference type="Pfam" id="PF05894">
    <property type="entry name" value="Podovirus_Gp16"/>
    <property type="match status" value="1"/>
</dbReference>
<organism evidence="1">
    <name type="scientific">Podoviridae sp. cti7t8</name>
    <dbReference type="NCBI Taxonomy" id="2823560"/>
    <lineage>
        <taxon>Viruses</taxon>
        <taxon>Duplodnaviria</taxon>
        <taxon>Heunggongvirae</taxon>
        <taxon>Uroviricota</taxon>
        <taxon>Caudoviricetes</taxon>
    </lineage>
</organism>
<dbReference type="Gene3D" id="3.40.50.300">
    <property type="entry name" value="P-loop containing nucleotide triphosphate hydrolases"/>
    <property type="match status" value="1"/>
</dbReference>
<dbReference type="EMBL" id="BK014707">
    <property type="protein sequence ID" value="DAD68729.1"/>
    <property type="molecule type" value="Genomic_DNA"/>
</dbReference>
<dbReference type="InterPro" id="IPR027417">
    <property type="entry name" value="P-loop_NTPase"/>
</dbReference>
<dbReference type="InterPro" id="IPR008784">
    <property type="entry name" value="Podovirus_Gp16"/>
</dbReference>
<protein>
    <submittedName>
        <fullName evidence="1">DNA encapsidation protein</fullName>
    </submittedName>
</protein>
<sequence>MTKQVLNYYNFGPILSYNAPWTIVTGARGTGKTYGAKKIALRRFVDKGSQFVYLRRHKGEKAAFQTFMADIADRFPDHDFTVRQNTLWVDDGTKTGALVGRCTALTQARQAKSMSFREVGTLIFDEFILEEGLTRYLPKEADIFEGFYSTIDRWDDRVQALFLANAASITNPYFIKYGIIPSSEFETYHDGFIAVHTSDDAVFASQVAKTKFGKFLSSVGGDNADYMMKSRFVDNNGVLIGRKPAYSDYACTVVTELGEFSLWIDPRQSGWYCQEKLPKQQLRITSEIKLVTEDTMYCSPRDSFLASARRMYNRGELYFDKPQTRNCFIQTFKGV</sequence>
<proteinExistence type="predicted"/>
<accession>A0A8S5LFZ9</accession>
<evidence type="ECO:0000313" key="1">
    <source>
        <dbReference type="EMBL" id="DAD68729.1"/>
    </source>
</evidence>
<name>A0A8S5LFZ9_9CAUD</name>
<reference evidence="1" key="1">
    <citation type="journal article" date="2021" name="Proc. Natl. Acad. Sci. U.S.A.">
        <title>A Catalog of Tens of Thousands of Viruses from Human Metagenomes Reveals Hidden Associations with Chronic Diseases.</title>
        <authorList>
            <person name="Tisza M.J."/>
            <person name="Buck C.B."/>
        </authorList>
    </citation>
    <scope>NUCLEOTIDE SEQUENCE</scope>
    <source>
        <strain evidence="1">Cti7t8</strain>
    </source>
</reference>